<proteinExistence type="predicted"/>
<dbReference type="Proteomes" id="UP000265715">
    <property type="component" value="Unassembled WGS sequence"/>
</dbReference>
<dbReference type="OrthoDB" id="574465at2"/>
<keyword evidence="2" id="KW-1133">Transmembrane helix</keyword>
<dbReference type="RefSeq" id="WP_119313337.1">
    <property type="nucleotide sequence ID" value="NZ_QXDL01000001.1"/>
</dbReference>
<organism evidence="3 4">
    <name type="scientific">Calidithermus terrae</name>
    <dbReference type="NCBI Taxonomy" id="1408545"/>
    <lineage>
        <taxon>Bacteria</taxon>
        <taxon>Thermotogati</taxon>
        <taxon>Deinococcota</taxon>
        <taxon>Deinococci</taxon>
        <taxon>Thermales</taxon>
        <taxon>Thermaceae</taxon>
        <taxon>Calidithermus</taxon>
    </lineage>
</organism>
<evidence type="ECO:0000256" key="1">
    <source>
        <dbReference type="SAM" id="Coils"/>
    </source>
</evidence>
<evidence type="ECO:0000313" key="3">
    <source>
        <dbReference type="EMBL" id="RIH90975.1"/>
    </source>
</evidence>
<dbReference type="Gene3D" id="1.10.287.950">
    <property type="entry name" value="Methyl-accepting chemotaxis protein"/>
    <property type="match status" value="1"/>
</dbReference>
<dbReference type="EMBL" id="QXDL01000001">
    <property type="protein sequence ID" value="RIH90975.1"/>
    <property type="molecule type" value="Genomic_DNA"/>
</dbReference>
<keyword evidence="2" id="KW-0472">Membrane</keyword>
<dbReference type="AlphaFoldDB" id="A0A399F5D8"/>
<keyword evidence="2" id="KW-0812">Transmembrane</keyword>
<gene>
    <name evidence="3" type="primary">smc_1</name>
    <name evidence="3" type="ORF">Mterra_00055</name>
</gene>
<reference evidence="3 4" key="1">
    <citation type="submission" date="2018-08" db="EMBL/GenBank/DDBJ databases">
        <title>Meiothermus terrae DSM 26712 genome sequencing project.</title>
        <authorList>
            <person name="Da Costa M.S."/>
            <person name="Albuquerque L."/>
            <person name="Raposo P."/>
            <person name="Froufe H.J.C."/>
            <person name="Barroso C.S."/>
            <person name="Egas C."/>
        </authorList>
    </citation>
    <scope>NUCLEOTIDE SEQUENCE [LARGE SCALE GENOMIC DNA]</scope>
    <source>
        <strain evidence="3 4">DSM 26712</strain>
    </source>
</reference>
<dbReference type="SUPFAM" id="SSF58100">
    <property type="entry name" value="Bacterial hemolysins"/>
    <property type="match status" value="1"/>
</dbReference>
<sequence>MESSGVLSQLLFHLIALWPLTLAMVALFVTGLVQLQGIYKNYRSEVSTIEDCGQHLAKGASGFASRTEVEERVSRWLKDLKETSLARRVIAHVFSMRRLQNPDVGAVTSLIAQASAASLNNLRGLPNLLFIAGLLGTVWGLALSVGSLSEPLAASLDRPNPAALTEKLSITLGEMQGAFAFTLLGVLFSGIVSFFIARTQGDQAYLSSTAQDFALKLAGYMFPSSQAAQLEDMQRILLESRDFMNRVTELMGNASAQFEKVLNTASQQMSDHIRHLNDVSQAVVKTLQDATDDVRKSTTAVRKGAEELHKGVERLGTGVESLRQYQDDLRDTYSNLQQMFQESQQSLQDFSKEQAQQLTDASHRVISDLNGHTRQIIALQDSLNTAIKEFRGIADAYDKATTSTINQLSHGFKTTEDNLGSLLRAHREEMVRVERQLEAMARGLEGLSGRLDPRLLPKEEWSAVVEKLTEISSSNAAFTAPLSGISGALNGIQMHLAQEDGRIRGDLSEILKGMGDVLNLLRRLEVRAGAPNTPDILTELPSGPDT</sequence>
<keyword evidence="4" id="KW-1185">Reference proteome</keyword>
<feature type="transmembrane region" description="Helical" evidence="2">
    <location>
        <begin position="12"/>
        <end position="33"/>
    </location>
</feature>
<comment type="caution">
    <text evidence="3">The sequence shown here is derived from an EMBL/GenBank/DDBJ whole genome shotgun (WGS) entry which is preliminary data.</text>
</comment>
<name>A0A399F5D8_9DEIN</name>
<evidence type="ECO:0000313" key="4">
    <source>
        <dbReference type="Proteomes" id="UP000265715"/>
    </source>
</evidence>
<feature type="transmembrane region" description="Helical" evidence="2">
    <location>
        <begin position="178"/>
        <end position="197"/>
    </location>
</feature>
<accession>A0A399F5D8</accession>
<feature type="coiled-coil region" evidence="1">
    <location>
        <begin position="322"/>
        <end position="353"/>
    </location>
</feature>
<evidence type="ECO:0000256" key="2">
    <source>
        <dbReference type="SAM" id="Phobius"/>
    </source>
</evidence>
<keyword evidence="1" id="KW-0175">Coiled coil</keyword>
<feature type="transmembrane region" description="Helical" evidence="2">
    <location>
        <begin position="128"/>
        <end position="148"/>
    </location>
</feature>
<protein>
    <submittedName>
        <fullName evidence="3">Chromosome partition protein Smc</fullName>
    </submittedName>
</protein>